<feature type="domain" description="Helicase HerA-like C-terminal" evidence="2">
    <location>
        <begin position="32"/>
        <end position="518"/>
    </location>
</feature>
<protein>
    <submittedName>
        <fullName evidence="3">ATPase</fullName>
    </submittedName>
</protein>
<dbReference type="OrthoDB" id="9758751at2"/>
<feature type="compositionally biased region" description="Low complexity" evidence="1">
    <location>
        <begin position="453"/>
        <end position="473"/>
    </location>
</feature>
<evidence type="ECO:0000256" key="1">
    <source>
        <dbReference type="SAM" id="MobiDB-lite"/>
    </source>
</evidence>
<keyword evidence="4" id="KW-1185">Reference proteome</keyword>
<dbReference type="InterPro" id="IPR027417">
    <property type="entry name" value="P-loop_NTPase"/>
</dbReference>
<dbReference type="EMBL" id="CP008889">
    <property type="protein sequence ID" value="AIF41708.1"/>
    <property type="molecule type" value="Genomic_DNA"/>
</dbReference>
<dbReference type="Gene3D" id="3.40.50.300">
    <property type="entry name" value="P-loop containing nucleotide triphosphate hydrolases"/>
    <property type="match status" value="2"/>
</dbReference>
<dbReference type="KEGG" id="dni:HX89_13090"/>
<dbReference type="AlphaFoldDB" id="A0A075JNK5"/>
<gene>
    <name evidence="3" type="ORF">HX89_13090</name>
</gene>
<evidence type="ECO:0000259" key="2">
    <source>
        <dbReference type="Pfam" id="PF05872"/>
    </source>
</evidence>
<accession>A0A075JNK5</accession>
<dbReference type="HOGENOM" id="CLU_028164_2_0_11"/>
<dbReference type="InterPro" id="IPR051162">
    <property type="entry name" value="T4SS_component"/>
</dbReference>
<evidence type="ECO:0000313" key="3">
    <source>
        <dbReference type="EMBL" id="AIF41708.1"/>
    </source>
</evidence>
<proteinExistence type="predicted"/>
<name>A0A075JNK5_9MICO</name>
<dbReference type="RefSeq" id="WP_038571819.1">
    <property type="nucleotide sequence ID" value="NZ_CP008889.1"/>
</dbReference>
<dbReference type="Proteomes" id="UP000027986">
    <property type="component" value="Chromosome"/>
</dbReference>
<dbReference type="PANTHER" id="PTHR30121:SF6">
    <property type="entry name" value="SLR6007 PROTEIN"/>
    <property type="match status" value="1"/>
</dbReference>
<dbReference type="eggNOG" id="COG0433">
    <property type="taxonomic scope" value="Bacteria"/>
</dbReference>
<dbReference type="PANTHER" id="PTHR30121">
    <property type="entry name" value="UNCHARACTERIZED PROTEIN YJGR-RELATED"/>
    <property type="match status" value="1"/>
</dbReference>
<dbReference type="GeneID" id="41841985"/>
<sequence>MTEKNQLEAIRSGYAFDGASLELGAAVEDNTAKPDVQVRLPLSMMNRHGLIAGATGTGKTKTLQLMAEQLATNGVPVFMADIKGDLSGLAEPGESNDKVAARAKDVGQAWEGKGFDVEYLSLGGEGKGVPVRATVTSFGPTLLSKVLGLNVTQESSLGLIFHYADANGLALLDLKDLRAVITHLTSDEGKADLKNLGGLSSATAGVILRNLIAFADGGAEVFFGEPEFATSDLMRTGADGHGIITCLELPSVAEKPALFSTFLMWMLADLFQELPEAGDLDKPKLVFFFDEAHLLFDGSSKAFVDQIEQTVRLIRSKGVGVFFVTQTPKDVPSGVLGQLGNRVQHALRAFTPDDQKALTATVRTFPKSGYDLEELLTTLGTGEAIVTVLSETGAPTPVAWTRMLAPTSKMGPAAPETMDRIVSSSPLAPKYSEAIDRESAYEKLQGRLTPDTAGAGSDADAAQNTPAPEAPHAPAKKEKDDPGLVSQVVHSSAFKSFMRSAGTQIGREITRSLFGTARRR</sequence>
<evidence type="ECO:0000313" key="4">
    <source>
        <dbReference type="Proteomes" id="UP000027986"/>
    </source>
</evidence>
<dbReference type="SUPFAM" id="SSF52540">
    <property type="entry name" value="P-loop containing nucleoside triphosphate hydrolases"/>
    <property type="match status" value="1"/>
</dbReference>
<dbReference type="Pfam" id="PF05872">
    <property type="entry name" value="HerA_C"/>
    <property type="match status" value="1"/>
</dbReference>
<reference evidence="3 4" key="1">
    <citation type="submission" date="2014-07" db="EMBL/GenBank/DDBJ databases">
        <title>Genome Sequencing of Dermacoccus nishinomiyaensis.</title>
        <authorList>
            <person name="Hong K.W."/>
            <person name="Chan K.G."/>
        </authorList>
    </citation>
    <scope>NUCLEOTIDE SEQUENCE [LARGE SCALE GENOMIC DNA]</scope>
    <source>
        <strain evidence="3 4">M25</strain>
    </source>
</reference>
<organism evidence="3 4">
    <name type="scientific">Dermacoccus nishinomiyaensis</name>
    <dbReference type="NCBI Taxonomy" id="1274"/>
    <lineage>
        <taxon>Bacteria</taxon>
        <taxon>Bacillati</taxon>
        <taxon>Actinomycetota</taxon>
        <taxon>Actinomycetes</taxon>
        <taxon>Micrococcales</taxon>
        <taxon>Dermacoccaceae</taxon>
        <taxon>Dermacoccus</taxon>
    </lineage>
</organism>
<dbReference type="InterPro" id="IPR033186">
    <property type="entry name" value="HerA_C"/>
</dbReference>
<feature type="region of interest" description="Disordered" evidence="1">
    <location>
        <begin position="448"/>
        <end position="485"/>
    </location>
</feature>